<accession>A0A1Y6CWF9</accession>
<sequence length="189" mass="20998">MSNEPGQHNVYSLEQEKCYKYLDGQYSETNLIDCGDSAIGGSAESYTISTEDLLTSQQGPEWEVTELPYVNSDASSPRKALYNNGKSGFFYSSPLKVEPGQSIKLDMDMALWFRVGSETAQFYSKPSLVEFEFERLSSCGSNASVENTENILSYKADAMATSGQRLLVFSNDFADVMKQTAILQCKCEE</sequence>
<evidence type="ECO:0000313" key="2">
    <source>
        <dbReference type="Proteomes" id="UP000192907"/>
    </source>
</evidence>
<evidence type="ECO:0000313" key="1">
    <source>
        <dbReference type="EMBL" id="SMF82517.1"/>
    </source>
</evidence>
<reference evidence="2" key="1">
    <citation type="submission" date="2017-04" db="EMBL/GenBank/DDBJ databases">
        <authorList>
            <person name="Varghese N."/>
            <person name="Submissions S."/>
        </authorList>
    </citation>
    <scope>NUCLEOTIDE SEQUENCE [LARGE SCALE GENOMIC DNA]</scope>
    <source>
        <strain evidence="2">RKEM611</strain>
    </source>
</reference>
<protein>
    <submittedName>
        <fullName evidence="1">Uncharacterized protein</fullName>
    </submittedName>
</protein>
<keyword evidence="2" id="KW-1185">Reference proteome</keyword>
<proteinExistence type="predicted"/>
<dbReference type="Proteomes" id="UP000192907">
    <property type="component" value="Unassembled WGS sequence"/>
</dbReference>
<gene>
    <name evidence="1" type="ORF">SAMN06296036_1421</name>
</gene>
<dbReference type="AlphaFoldDB" id="A0A1Y6CWF9"/>
<organism evidence="1 2">
    <name type="scientific">Pseudobacteriovorax antillogorgiicola</name>
    <dbReference type="NCBI Taxonomy" id="1513793"/>
    <lineage>
        <taxon>Bacteria</taxon>
        <taxon>Pseudomonadati</taxon>
        <taxon>Bdellovibrionota</taxon>
        <taxon>Oligoflexia</taxon>
        <taxon>Oligoflexales</taxon>
        <taxon>Pseudobacteriovoracaceae</taxon>
        <taxon>Pseudobacteriovorax</taxon>
    </lineage>
</organism>
<dbReference type="EMBL" id="FWZT01000042">
    <property type="protein sequence ID" value="SMF82517.1"/>
    <property type="molecule type" value="Genomic_DNA"/>
</dbReference>
<name>A0A1Y6CWF9_9BACT</name>